<proteinExistence type="inferred from homology"/>
<dbReference type="STRING" id="280332.CQ12_11705"/>
<evidence type="ECO:0000313" key="3">
    <source>
        <dbReference type="EMBL" id="KRR06241.1"/>
    </source>
</evidence>
<evidence type="ECO:0000256" key="1">
    <source>
        <dbReference type="ARBA" id="ARBA00006484"/>
    </source>
</evidence>
<dbReference type="SUPFAM" id="SSF51735">
    <property type="entry name" value="NAD(P)-binding Rossmann-fold domains"/>
    <property type="match status" value="1"/>
</dbReference>
<dbReference type="PANTHER" id="PTHR42760">
    <property type="entry name" value="SHORT-CHAIN DEHYDROGENASES/REDUCTASES FAMILY MEMBER"/>
    <property type="match status" value="1"/>
</dbReference>
<dbReference type="InterPro" id="IPR036291">
    <property type="entry name" value="NAD(P)-bd_dom_sf"/>
</dbReference>
<organism evidence="3 4">
    <name type="scientific">Bradyrhizobium jicamae</name>
    <dbReference type="NCBI Taxonomy" id="280332"/>
    <lineage>
        <taxon>Bacteria</taxon>
        <taxon>Pseudomonadati</taxon>
        <taxon>Pseudomonadota</taxon>
        <taxon>Alphaproteobacteria</taxon>
        <taxon>Hyphomicrobiales</taxon>
        <taxon>Nitrobacteraceae</taxon>
        <taxon>Bradyrhizobium</taxon>
    </lineage>
</organism>
<protein>
    <submittedName>
        <fullName evidence="3">Short-chain dehydrogenase</fullName>
    </submittedName>
</protein>
<dbReference type="AlphaFoldDB" id="A0A0R3LEI9"/>
<dbReference type="PRINTS" id="PR00081">
    <property type="entry name" value="GDHRDH"/>
</dbReference>
<dbReference type="Gene3D" id="3.40.50.720">
    <property type="entry name" value="NAD(P)-binding Rossmann-like Domain"/>
    <property type="match status" value="1"/>
</dbReference>
<dbReference type="FunFam" id="3.40.50.720:FF:000173">
    <property type="entry name" value="3-oxoacyl-[acyl-carrier protein] reductase"/>
    <property type="match status" value="1"/>
</dbReference>
<accession>A0A0R3LEI9</accession>
<dbReference type="InterPro" id="IPR002347">
    <property type="entry name" value="SDR_fam"/>
</dbReference>
<dbReference type="Proteomes" id="UP000050863">
    <property type="component" value="Unassembled WGS sequence"/>
</dbReference>
<dbReference type="PANTHER" id="PTHR42760:SF129">
    <property type="entry name" value="OXIDOREDUCTASE"/>
    <property type="match status" value="1"/>
</dbReference>
<reference evidence="3 4" key="1">
    <citation type="submission" date="2014-03" db="EMBL/GenBank/DDBJ databases">
        <title>Bradyrhizobium valentinum sp. nov., isolated from effective nodules of Lupinus mariae-josephae, a lupine endemic of basic-lime soils in Eastern Spain.</title>
        <authorList>
            <person name="Duran D."/>
            <person name="Rey L."/>
            <person name="Navarro A."/>
            <person name="Busquets A."/>
            <person name="Imperial J."/>
            <person name="Ruiz-Argueso T."/>
        </authorList>
    </citation>
    <scope>NUCLEOTIDE SEQUENCE [LARGE SCALE GENOMIC DNA]</scope>
    <source>
        <strain evidence="3 4">PAC68</strain>
    </source>
</reference>
<dbReference type="InterPro" id="IPR020904">
    <property type="entry name" value="Sc_DH/Rdtase_CS"/>
</dbReference>
<dbReference type="PROSITE" id="PS00061">
    <property type="entry name" value="ADH_SHORT"/>
    <property type="match status" value="1"/>
</dbReference>
<comment type="similarity">
    <text evidence="1">Belongs to the short-chain dehydrogenases/reductases (SDR) family.</text>
</comment>
<name>A0A0R3LEI9_9BRAD</name>
<dbReference type="OrthoDB" id="9779623at2"/>
<dbReference type="GO" id="GO:0016616">
    <property type="term" value="F:oxidoreductase activity, acting on the CH-OH group of donors, NAD or NADP as acceptor"/>
    <property type="evidence" value="ECO:0007669"/>
    <property type="project" value="TreeGrafter"/>
</dbReference>
<evidence type="ECO:0000256" key="2">
    <source>
        <dbReference type="ARBA" id="ARBA00023002"/>
    </source>
</evidence>
<dbReference type="GO" id="GO:0030497">
    <property type="term" value="P:fatty acid elongation"/>
    <property type="evidence" value="ECO:0007669"/>
    <property type="project" value="TreeGrafter"/>
</dbReference>
<gene>
    <name evidence="3" type="ORF">CQ12_11705</name>
</gene>
<dbReference type="PRINTS" id="PR00080">
    <property type="entry name" value="SDRFAMILY"/>
</dbReference>
<dbReference type="EMBL" id="LLXZ01000118">
    <property type="protein sequence ID" value="KRR06241.1"/>
    <property type="molecule type" value="Genomic_DNA"/>
</dbReference>
<evidence type="ECO:0000313" key="4">
    <source>
        <dbReference type="Proteomes" id="UP000050863"/>
    </source>
</evidence>
<comment type="caution">
    <text evidence="3">The sequence shown here is derived from an EMBL/GenBank/DDBJ whole genome shotgun (WGS) entry which is preliminary data.</text>
</comment>
<keyword evidence="4" id="KW-1185">Reference proteome</keyword>
<dbReference type="Pfam" id="PF13561">
    <property type="entry name" value="adh_short_C2"/>
    <property type="match status" value="1"/>
</dbReference>
<sequence length="245" mass="25493">MMGALHHTAIVSGGNTGIGAAIARGLLDEGYDVISLSRRKPDWSHPKLTSREVDLLDATATRQAAAELAANFAITHVVHNAGAIRAKLLEEVDDEDVGALAQLHFGAGIALAQAALPNMKQARFGRIVLLSSRAALGAATRTVYSATKAGIIGMARTWALELAPFGITVNVVAPGPIGDTEMFESVMSPESERAKKLAQSIPLGRLGKSSDVARAVTFFSSPDADFITGQTLYVCGGASIGSISI</sequence>
<keyword evidence="2" id="KW-0560">Oxidoreductase</keyword>
<dbReference type="CDD" id="cd05233">
    <property type="entry name" value="SDR_c"/>
    <property type="match status" value="1"/>
</dbReference>